<evidence type="ECO:0000256" key="7">
    <source>
        <dbReference type="ARBA" id="ARBA00022982"/>
    </source>
</evidence>
<dbReference type="GO" id="GO:0005886">
    <property type="term" value="C:plasma membrane"/>
    <property type="evidence" value="ECO:0007669"/>
    <property type="project" value="UniProtKB-SubCell"/>
</dbReference>
<keyword evidence="11 14" id="KW-1015">Disulfide bond</keyword>
<dbReference type="InterPro" id="IPR050183">
    <property type="entry name" value="DsbB"/>
</dbReference>
<keyword evidence="4 14" id="KW-1003">Cell membrane</keyword>
<dbReference type="GO" id="GO:0006457">
    <property type="term" value="P:protein folding"/>
    <property type="evidence" value="ECO:0007669"/>
    <property type="project" value="InterPro"/>
</dbReference>
<reference evidence="16 17" key="1">
    <citation type="submission" date="2018-12" db="EMBL/GenBank/DDBJ databases">
        <authorList>
            <person name="Yu L."/>
        </authorList>
    </citation>
    <scope>NUCLEOTIDE SEQUENCE [LARGE SCALE GENOMIC DNA]</scope>
    <source>
        <strain evidence="16 17">11S</strain>
    </source>
</reference>
<organism evidence="16 17">
    <name type="scientific">Halomonas nitroreducens</name>
    <dbReference type="NCBI Taxonomy" id="447425"/>
    <lineage>
        <taxon>Bacteria</taxon>
        <taxon>Pseudomonadati</taxon>
        <taxon>Pseudomonadota</taxon>
        <taxon>Gammaproteobacteria</taxon>
        <taxon>Oceanospirillales</taxon>
        <taxon>Halomonadaceae</taxon>
        <taxon>Halomonas</taxon>
    </lineage>
</organism>
<comment type="caution">
    <text evidence="16">The sequence shown here is derived from an EMBL/GenBank/DDBJ whole genome shotgun (WGS) entry which is preliminary data.</text>
</comment>
<evidence type="ECO:0000256" key="4">
    <source>
        <dbReference type="ARBA" id="ARBA00022475"/>
    </source>
</evidence>
<dbReference type="InterPro" id="IPR022920">
    <property type="entry name" value="Disulphide_bond_form_DsbB"/>
</dbReference>
<comment type="subcellular location">
    <subcellularLocation>
        <location evidence="1">Cell inner membrane</location>
        <topology evidence="1">Multi-pass membrane protein</topology>
    </subcellularLocation>
    <subcellularLocation>
        <location evidence="14">Cell membrane</location>
        <topology evidence="14">Multi-pass membrane protein</topology>
    </subcellularLocation>
</comment>
<evidence type="ECO:0000313" key="17">
    <source>
        <dbReference type="Proteomes" id="UP000267400"/>
    </source>
</evidence>
<keyword evidence="17" id="KW-1185">Reference proteome</keyword>
<evidence type="ECO:0000256" key="11">
    <source>
        <dbReference type="ARBA" id="ARBA00023157"/>
    </source>
</evidence>
<dbReference type="PANTHER" id="PTHR36570">
    <property type="entry name" value="DISULFIDE BOND FORMATION PROTEIN B"/>
    <property type="match status" value="1"/>
</dbReference>
<dbReference type="SUPFAM" id="SSF158442">
    <property type="entry name" value="DsbB-like"/>
    <property type="match status" value="1"/>
</dbReference>
<comment type="caution">
    <text evidence="14">Lacks conserved residue(s) required for the propagation of feature annotation.</text>
</comment>
<keyword evidence="6 14" id="KW-0812">Transmembrane</keyword>
<keyword evidence="8 14" id="KW-1133">Transmembrane helix</keyword>
<dbReference type="InterPro" id="IPR023380">
    <property type="entry name" value="DsbB-like_sf"/>
</dbReference>
<feature type="topological domain" description="Cytoplasmic" evidence="14">
    <location>
        <begin position="1"/>
        <end position="13"/>
    </location>
</feature>
<evidence type="ECO:0000256" key="2">
    <source>
        <dbReference type="ARBA" id="ARBA00008823"/>
    </source>
</evidence>
<evidence type="ECO:0000256" key="6">
    <source>
        <dbReference type="ARBA" id="ARBA00022692"/>
    </source>
</evidence>
<evidence type="ECO:0000256" key="9">
    <source>
        <dbReference type="ARBA" id="ARBA00023002"/>
    </source>
</evidence>
<keyword evidence="12 14" id="KW-0143">Chaperone</keyword>
<dbReference type="GO" id="GO:0015035">
    <property type="term" value="F:protein-disulfide reductase activity"/>
    <property type="evidence" value="ECO:0007669"/>
    <property type="project" value="UniProtKB-UniRule"/>
</dbReference>
<feature type="transmembrane region" description="Helical" evidence="15">
    <location>
        <begin position="69"/>
        <end position="89"/>
    </location>
</feature>
<keyword evidence="5" id="KW-0997">Cell inner membrane</keyword>
<feature type="topological domain" description="Cytoplasmic" evidence="14">
    <location>
        <begin position="167"/>
        <end position="183"/>
    </location>
</feature>
<dbReference type="RefSeq" id="WP_126480369.1">
    <property type="nucleotide sequence ID" value="NZ_RXNS01000001.1"/>
</dbReference>
<evidence type="ECO:0000256" key="1">
    <source>
        <dbReference type="ARBA" id="ARBA00004429"/>
    </source>
</evidence>
<dbReference type="Proteomes" id="UP000267400">
    <property type="component" value="Unassembled WGS sequence"/>
</dbReference>
<feature type="transmembrane region" description="Helical" evidence="15">
    <location>
        <begin position="145"/>
        <end position="165"/>
    </location>
</feature>
<feature type="transmembrane region" description="Helical" evidence="15">
    <location>
        <begin position="12"/>
        <end position="32"/>
    </location>
</feature>
<dbReference type="AlphaFoldDB" id="A0A3S0HWB0"/>
<evidence type="ECO:0000256" key="8">
    <source>
        <dbReference type="ARBA" id="ARBA00022989"/>
    </source>
</evidence>
<evidence type="ECO:0000256" key="14">
    <source>
        <dbReference type="HAMAP-Rule" id="MF_00286"/>
    </source>
</evidence>
<feature type="disulfide bond" description="Redox-active" evidence="14">
    <location>
        <begin position="40"/>
        <end position="43"/>
    </location>
</feature>
<dbReference type="PANTHER" id="PTHR36570:SF3">
    <property type="entry name" value="DISULFIDE BOND FORMATION PROTEIN B"/>
    <property type="match status" value="1"/>
</dbReference>
<gene>
    <name evidence="14" type="primary">dsbB</name>
    <name evidence="16" type="ORF">EKG36_01770</name>
</gene>
<evidence type="ECO:0000256" key="13">
    <source>
        <dbReference type="ARBA" id="ARBA00023284"/>
    </source>
</evidence>
<dbReference type="EMBL" id="RXNS01000001">
    <property type="protein sequence ID" value="RTR07202.1"/>
    <property type="molecule type" value="Genomic_DNA"/>
</dbReference>
<dbReference type="Gene3D" id="1.20.1550.10">
    <property type="entry name" value="DsbB-like"/>
    <property type="match status" value="1"/>
</dbReference>
<feature type="transmembrane region" description="Helical" evidence="15">
    <location>
        <begin position="44"/>
        <end position="62"/>
    </location>
</feature>
<evidence type="ECO:0000256" key="5">
    <source>
        <dbReference type="ARBA" id="ARBA00022519"/>
    </source>
</evidence>
<feature type="topological domain" description="Periplasmic" evidence="14">
    <location>
        <begin position="31"/>
        <end position="48"/>
    </location>
</feature>
<accession>A0A3S0HWB0</accession>
<keyword evidence="13 14" id="KW-0676">Redox-active center</keyword>
<evidence type="ECO:0000256" key="15">
    <source>
        <dbReference type="SAM" id="Phobius"/>
    </source>
</evidence>
<keyword evidence="3 14" id="KW-0813">Transport</keyword>
<protein>
    <recommendedName>
        <fullName evidence="14">Disulfide bond formation protein B</fullName>
    </recommendedName>
    <alternativeName>
        <fullName evidence="14">Disulfide oxidoreductase</fullName>
    </alternativeName>
</protein>
<comment type="similarity">
    <text evidence="2 14">Belongs to the DsbB family.</text>
</comment>
<keyword evidence="7 14" id="KW-0249">Electron transport</keyword>
<dbReference type="GO" id="GO:0009055">
    <property type="term" value="F:electron transfer activity"/>
    <property type="evidence" value="ECO:0007669"/>
    <property type="project" value="UniProtKB-UniRule"/>
</dbReference>
<dbReference type="Pfam" id="PF02600">
    <property type="entry name" value="DsbB"/>
    <property type="match status" value="1"/>
</dbReference>
<comment type="function">
    <text evidence="14">Required for disulfide bond formation in some periplasmic proteins. Acts by oxidizing the DsbA protein.</text>
</comment>
<dbReference type="HAMAP" id="MF_00286">
    <property type="entry name" value="DsbB"/>
    <property type="match status" value="1"/>
</dbReference>
<evidence type="ECO:0000256" key="10">
    <source>
        <dbReference type="ARBA" id="ARBA00023136"/>
    </source>
</evidence>
<evidence type="ECO:0000256" key="12">
    <source>
        <dbReference type="ARBA" id="ARBA00023186"/>
    </source>
</evidence>
<sequence length="183" mass="19422">MIEELQDWSVRRWSLLGLGFCVLMMAVALGLEHLAGLAPCPLCIFQRVAVIAAGLVFAVAALHDPQGRVGAALYGLVSLLAVGSGIGLAGRHLWLQSLPADQVPSCGPGLDYMMEVLPLQEVVATVLNASGECAEISARFLGLSLPGWTLIGFLVLALAPLGLLARALQRRPGYRWPGLTERD</sequence>
<keyword evidence="9 14" id="KW-0560">Oxidoreductase</keyword>
<dbReference type="OrthoDB" id="3711263at2"/>
<name>A0A3S0HWB0_9GAMM</name>
<proteinExistence type="inferred from homology"/>
<evidence type="ECO:0000313" key="16">
    <source>
        <dbReference type="EMBL" id="RTR07202.1"/>
    </source>
</evidence>
<dbReference type="InterPro" id="IPR003752">
    <property type="entry name" value="DiS_bond_form_DsbB/BdbC"/>
</dbReference>
<keyword evidence="10 14" id="KW-0472">Membrane</keyword>
<evidence type="ECO:0000256" key="3">
    <source>
        <dbReference type="ARBA" id="ARBA00022448"/>
    </source>
</evidence>